<protein>
    <submittedName>
        <fullName evidence="1">Uncharacterized protein</fullName>
    </submittedName>
</protein>
<dbReference type="AlphaFoldDB" id="A0A0E9UGS1"/>
<evidence type="ECO:0000313" key="1">
    <source>
        <dbReference type="EMBL" id="JAH64445.1"/>
    </source>
</evidence>
<name>A0A0E9UGS1_ANGAN</name>
<sequence>MSCSRKSPEAVMHCSEVHLLHVVHSPMVNVYTAYSFWRT</sequence>
<accession>A0A0E9UGS1</accession>
<proteinExistence type="predicted"/>
<reference evidence="1" key="1">
    <citation type="submission" date="2014-11" db="EMBL/GenBank/DDBJ databases">
        <authorList>
            <person name="Amaro Gonzalez C."/>
        </authorList>
    </citation>
    <scope>NUCLEOTIDE SEQUENCE</scope>
</reference>
<dbReference type="EMBL" id="GBXM01044132">
    <property type="protein sequence ID" value="JAH64445.1"/>
    <property type="molecule type" value="Transcribed_RNA"/>
</dbReference>
<organism evidence="1">
    <name type="scientific">Anguilla anguilla</name>
    <name type="common">European freshwater eel</name>
    <name type="synonym">Muraena anguilla</name>
    <dbReference type="NCBI Taxonomy" id="7936"/>
    <lineage>
        <taxon>Eukaryota</taxon>
        <taxon>Metazoa</taxon>
        <taxon>Chordata</taxon>
        <taxon>Craniata</taxon>
        <taxon>Vertebrata</taxon>
        <taxon>Euteleostomi</taxon>
        <taxon>Actinopterygii</taxon>
        <taxon>Neopterygii</taxon>
        <taxon>Teleostei</taxon>
        <taxon>Anguilliformes</taxon>
        <taxon>Anguillidae</taxon>
        <taxon>Anguilla</taxon>
    </lineage>
</organism>
<reference evidence="1" key="2">
    <citation type="journal article" date="2015" name="Fish Shellfish Immunol.">
        <title>Early steps in the European eel (Anguilla anguilla)-Vibrio vulnificus interaction in the gills: Role of the RtxA13 toxin.</title>
        <authorList>
            <person name="Callol A."/>
            <person name="Pajuelo D."/>
            <person name="Ebbesson L."/>
            <person name="Teles M."/>
            <person name="MacKenzie S."/>
            <person name="Amaro C."/>
        </authorList>
    </citation>
    <scope>NUCLEOTIDE SEQUENCE</scope>
</reference>